<evidence type="ECO:0000256" key="3">
    <source>
        <dbReference type="ARBA" id="ARBA00022490"/>
    </source>
</evidence>
<sequence>MTQAAEAIDVASERTDDGERGQYVNFTIDAECFAFPMQTVQEIIRVPETVAVPLTSRSLMGLANLRGSVIPVLSLRGLLGLTEKEATDASRVLVIDHGRPVGLVVDRVASVMNVDRTDVEDATNIKTTLDTDVLAGAVKNQQGWDLVLLLDASKVLDGEFGAIAASSEAANDTGSARKAEDRGDEDAADDSTRQLVSFLVDGQEYAFPIARVEEIVRVPDSISQVPNADQDVFGLINLRQRLLPLLGLRRMFGLADTELGEDTRIVVVRLSATQTVGMIVDKVREVLRVRQADLDEVPPLLFQGGTDGEFEAVCRLDEGKRLVSILSVEAMFHHPAVQQGLAQTQTQTQTGDTAVIEADDAADQAAGATQDDIQLVVFRLAEEEYGVEINSVQEIIRLPDQFSKVPKTAAFIDGMVNLRGAVLPVVDLRVRLGMDRRADRDDRQRIMVLNLGGAQTGFVVDSVSEVLRLQGSEIEEAPRMSAEQARMMGSVANLKKQGRMILLIDPRCLLDKGEIEHLHQLDKTPPPAPPPAPVVLPTQASPTAAPADPGGQQTPPADPVRKTPVEDDAGGRTS</sequence>
<dbReference type="PANTHER" id="PTHR22617:SF45">
    <property type="entry name" value="CHEMOTAXIS PROTEIN CHEW"/>
    <property type="match status" value="1"/>
</dbReference>
<name>A0A1G7HAE5_9PROT</name>
<dbReference type="RefSeq" id="WP_143027238.1">
    <property type="nucleotide sequence ID" value="NZ_FNAP01000019.1"/>
</dbReference>
<accession>A0A1G7HAE5</accession>
<dbReference type="SMART" id="SM00260">
    <property type="entry name" value="CheW"/>
    <property type="match status" value="3"/>
</dbReference>
<dbReference type="InterPro" id="IPR002545">
    <property type="entry name" value="CheW-lke_dom"/>
</dbReference>
<evidence type="ECO:0000313" key="7">
    <source>
        <dbReference type="Proteomes" id="UP000199412"/>
    </source>
</evidence>
<evidence type="ECO:0000256" key="1">
    <source>
        <dbReference type="ARBA" id="ARBA00004496"/>
    </source>
</evidence>
<feature type="region of interest" description="Disordered" evidence="4">
    <location>
        <begin position="171"/>
        <end position="190"/>
    </location>
</feature>
<dbReference type="Pfam" id="PF01584">
    <property type="entry name" value="CheW"/>
    <property type="match status" value="3"/>
</dbReference>
<feature type="domain" description="CheW-like" evidence="5">
    <location>
        <begin position="372"/>
        <end position="515"/>
    </location>
</feature>
<dbReference type="InterPro" id="IPR036061">
    <property type="entry name" value="CheW-like_dom_sf"/>
</dbReference>
<evidence type="ECO:0000313" key="6">
    <source>
        <dbReference type="EMBL" id="SDE97402.1"/>
    </source>
</evidence>
<gene>
    <name evidence="6" type="ORF">SAMN05421720_11920</name>
</gene>
<dbReference type="GO" id="GO:0007165">
    <property type="term" value="P:signal transduction"/>
    <property type="evidence" value="ECO:0007669"/>
    <property type="project" value="InterPro"/>
</dbReference>
<dbReference type="Proteomes" id="UP000199412">
    <property type="component" value="Unassembled WGS sequence"/>
</dbReference>
<dbReference type="GO" id="GO:0005829">
    <property type="term" value="C:cytosol"/>
    <property type="evidence" value="ECO:0007669"/>
    <property type="project" value="TreeGrafter"/>
</dbReference>
<dbReference type="PROSITE" id="PS50851">
    <property type="entry name" value="CHEW"/>
    <property type="match status" value="3"/>
</dbReference>
<comment type="subcellular location">
    <subcellularLocation>
        <location evidence="1">Cytoplasm</location>
    </subcellularLocation>
</comment>
<dbReference type="Gene3D" id="2.30.30.40">
    <property type="entry name" value="SH3 Domains"/>
    <property type="match status" value="3"/>
</dbReference>
<dbReference type="Gene3D" id="2.40.50.180">
    <property type="entry name" value="CheA-289, Domain 4"/>
    <property type="match status" value="3"/>
</dbReference>
<dbReference type="AlphaFoldDB" id="A0A1G7HAE5"/>
<feature type="domain" description="CheW-like" evidence="5">
    <location>
        <begin position="20"/>
        <end position="161"/>
    </location>
</feature>
<reference evidence="6 7" key="1">
    <citation type="submission" date="2016-10" db="EMBL/GenBank/DDBJ databases">
        <authorList>
            <person name="de Groot N.N."/>
        </authorList>
    </citation>
    <scope>NUCLEOTIDE SEQUENCE [LARGE SCALE GENOMIC DNA]</scope>
    <source>
        <strain evidence="6 7">ATCC 700224</strain>
    </source>
</reference>
<dbReference type="SUPFAM" id="SSF50341">
    <property type="entry name" value="CheW-like"/>
    <property type="match status" value="3"/>
</dbReference>
<evidence type="ECO:0000256" key="4">
    <source>
        <dbReference type="SAM" id="MobiDB-lite"/>
    </source>
</evidence>
<evidence type="ECO:0000256" key="2">
    <source>
        <dbReference type="ARBA" id="ARBA00021483"/>
    </source>
</evidence>
<feature type="compositionally biased region" description="Pro residues" evidence="4">
    <location>
        <begin position="524"/>
        <end position="534"/>
    </location>
</feature>
<dbReference type="InterPro" id="IPR039315">
    <property type="entry name" value="CheW"/>
</dbReference>
<dbReference type="PANTHER" id="PTHR22617">
    <property type="entry name" value="CHEMOTAXIS SENSOR HISTIDINE KINASE-RELATED"/>
    <property type="match status" value="1"/>
</dbReference>
<proteinExistence type="predicted"/>
<keyword evidence="3" id="KW-0963">Cytoplasm</keyword>
<dbReference type="EMBL" id="FNAP01000019">
    <property type="protein sequence ID" value="SDE97402.1"/>
    <property type="molecule type" value="Genomic_DNA"/>
</dbReference>
<organism evidence="6 7">
    <name type="scientific">Rhodospira trueperi</name>
    <dbReference type="NCBI Taxonomy" id="69960"/>
    <lineage>
        <taxon>Bacteria</taxon>
        <taxon>Pseudomonadati</taxon>
        <taxon>Pseudomonadota</taxon>
        <taxon>Alphaproteobacteria</taxon>
        <taxon>Rhodospirillales</taxon>
        <taxon>Rhodospirillaceae</taxon>
        <taxon>Rhodospira</taxon>
    </lineage>
</organism>
<dbReference type="GO" id="GO:0006935">
    <property type="term" value="P:chemotaxis"/>
    <property type="evidence" value="ECO:0007669"/>
    <property type="project" value="InterPro"/>
</dbReference>
<dbReference type="STRING" id="69960.SAMN05421720_11920"/>
<evidence type="ECO:0000259" key="5">
    <source>
        <dbReference type="PROSITE" id="PS50851"/>
    </source>
</evidence>
<feature type="region of interest" description="Disordered" evidence="4">
    <location>
        <begin position="520"/>
        <end position="574"/>
    </location>
</feature>
<protein>
    <recommendedName>
        <fullName evidence="2">Chemotaxis protein CheW</fullName>
    </recommendedName>
</protein>
<keyword evidence="7" id="KW-1185">Reference proteome</keyword>
<dbReference type="OrthoDB" id="3291462at2"/>
<feature type="domain" description="CheW-like" evidence="5">
    <location>
        <begin position="192"/>
        <end position="337"/>
    </location>
</feature>